<feature type="compositionally biased region" description="Low complexity" evidence="1">
    <location>
        <begin position="201"/>
        <end position="211"/>
    </location>
</feature>
<dbReference type="AlphaFoldDB" id="A0A9Q3DGS1"/>
<organism evidence="2 3">
    <name type="scientific">Austropuccinia psidii MF-1</name>
    <dbReference type="NCBI Taxonomy" id="1389203"/>
    <lineage>
        <taxon>Eukaryota</taxon>
        <taxon>Fungi</taxon>
        <taxon>Dikarya</taxon>
        <taxon>Basidiomycota</taxon>
        <taxon>Pucciniomycotina</taxon>
        <taxon>Pucciniomycetes</taxon>
        <taxon>Pucciniales</taxon>
        <taxon>Sphaerophragmiaceae</taxon>
        <taxon>Austropuccinia</taxon>
    </lineage>
</organism>
<accession>A0A9Q3DGS1</accession>
<evidence type="ECO:0000313" key="3">
    <source>
        <dbReference type="Proteomes" id="UP000765509"/>
    </source>
</evidence>
<evidence type="ECO:0000313" key="2">
    <source>
        <dbReference type="EMBL" id="MBW0502785.1"/>
    </source>
</evidence>
<gene>
    <name evidence="2" type="ORF">O181_042500</name>
</gene>
<dbReference type="Proteomes" id="UP000765509">
    <property type="component" value="Unassembled WGS sequence"/>
</dbReference>
<evidence type="ECO:0000256" key="1">
    <source>
        <dbReference type="SAM" id="MobiDB-lite"/>
    </source>
</evidence>
<dbReference type="EMBL" id="AVOT02017012">
    <property type="protein sequence ID" value="MBW0502785.1"/>
    <property type="molecule type" value="Genomic_DNA"/>
</dbReference>
<feature type="compositionally biased region" description="Acidic residues" evidence="1">
    <location>
        <begin position="169"/>
        <end position="181"/>
    </location>
</feature>
<protein>
    <submittedName>
        <fullName evidence="2">Uncharacterized protein</fullName>
    </submittedName>
</protein>
<dbReference type="OrthoDB" id="2504804at2759"/>
<feature type="region of interest" description="Disordered" evidence="1">
    <location>
        <begin position="119"/>
        <end position="291"/>
    </location>
</feature>
<sequence>MYPLTPHYILDDSLYSSIFLSFILTISDRLKLTVSSIETFPLVLLLPRLISLQSALDFECFLVLQRHPKLWQASFLLPRRFQLEPNIHIVNMTQVQKSTVNQPIIKDVETLKANLKEEKRARAEAEADRNGDQKEIVSALEQPTEAQDEQRRKRRKVLDIVDHTSATEPSEETGSQDDDGPILDAPLTAQSEKNAPHSAEAAAATDATSTTDPKDSTDPKSSLPLAEAPAHPDLPKSPTKKADLTAVVAPDQKPKEQAQEPPKENGQLSTSQGDEPAACQEPEAVESEKAS</sequence>
<name>A0A9Q3DGS1_9BASI</name>
<reference evidence="2" key="1">
    <citation type="submission" date="2021-03" db="EMBL/GenBank/DDBJ databases">
        <title>Draft genome sequence of rust myrtle Austropuccinia psidii MF-1, a brazilian biotype.</title>
        <authorList>
            <person name="Quecine M.C."/>
            <person name="Pachon D.M.R."/>
            <person name="Bonatelli M.L."/>
            <person name="Correr F.H."/>
            <person name="Franceschini L.M."/>
            <person name="Leite T.F."/>
            <person name="Margarido G.R.A."/>
            <person name="Almeida C.A."/>
            <person name="Ferrarezi J.A."/>
            <person name="Labate C.A."/>
        </authorList>
    </citation>
    <scope>NUCLEOTIDE SEQUENCE</scope>
    <source>
        <strain evidence="2">MF-1</strain>
    </source>
</reference>
<keyword evidence="3" id="KW-1185">Reference proteome</keyword>
<comment type="caution">
    <text evidence="2">The sequence shown here is derived from an EMBL/GenBank/DDBJ whole genome shotgun (WGS) entry which is preliminary data.</text>
</comment>
<feature type="compositionally biased region" description="Basic and acidic residues" evidence="1">
    <location>
        <begin position="119"/>
        <end position="135"/>
    </location>
</feature>
<feature type="compositionally biased region" description="Basic and acidic residues" evidence="1">
    <location>
        <begin position="252"/>
        <end position="263"/>
    </location>
</feature>
<proteinExistence type="predicted"/>